<protein>
    <submittedName>
        <fullName evidence="1">Uncharacterized protein</fullName>
    </submittedName>
</protein>
<proteinExistence type="predicted"/>
<organism evidence="1 2">
    <name type="scientific">Rugamonas aquatica</name>
    <dbReference type="NCBI Taxonomy" id="2743357"/>
    <lineage>
        <taxon>Bacteria</taxon>
        <taxon>Pseudomonadati</taxon>
        <taxon>Pseudomonadota</taxon>
        <taxon>Betaproteobacteria</taxon>
        <taxon>Burkholderiales</taxon>
        <taxon>Oxalobacteraceae</taxon>
        <taxon>Telluria group</taxon>
        <taxon>Rugamonas</taxon>
    </lineage>
</organism>
<dbReference type="Proteomes" id="UP000440498">
    <property type="component" value="Unassembled WGS sequence"/>
</dbReference>
<dbReference type="AlphaFoldDB" id="A0A6A7N808"/>
<sequence length="107" mass="11790">MKTVKIAEIQDVRFHSLAEIEKEGNAFFRINGLLFHSAMAVDRVDMKRVEGVVQVSVKMTPTQPGLTCAFDIEIPLSSATTSVVFGAANNPIWTRALSKPPCRELSQ</sequence>
<evidence type="ECO:0000313" key="1">
    <source>
        <dbReference type="EMBL" id="MQA41159.1"/>
    </source>
</evidence>
<keyword evidence="2" id="KW-1185">Reference proteome</keyword>
<dbReference type="EMBL" id="WHUG01000011">
    <property type="protein sequence ID" value="MQA41159.1"/>
    <property type="molecule type" value="Genomic_DNA"/>
</dbReference>
<gene>
    <name evidence="1" type="ORF">GEV02_23735</name>
</gene>
<evidence type="ECO:0000313" key="2">
    <source>
        <dbReference type="Proteomes" id="UP000440498"/>
    </source>
</evidence>
<dbReference type="RefSeq" id="WP_152840434.1">
    <property type="nucleotide sequence ID" value="NZ_WHUG01000011.1"/>
</dbReference>
<name>A0A6A7N808_9BURK</name>
<reference evidence="1 2" key="1">
    <citation type="submission" date="2019-10" db="EMBL/GenBank/DDBJ databases">
        <title>Two novel species isolated from a subtropical stream in China.</title>
        <authorList>
            <person name="Lu H."/>
        </authorList>
    </citation>
    <scope>NUCLEOTIDE SEQUENCE [LARGE SCALE GENOMIC DNA]</scope>
    <source>
        <strain evidence="1 2">FT29W</strain>
    </source>
</reference>
<accession>A0A6A7N808</accession>
<comment type="caution">
    <text evidence="1">The sequence shown here is derived from an EMBL/GenBank/DDBJ whole genome shotgun (WGS) entry which is preliminary data.</text>
</comment>